<feature type="region of interest" description="Disordered" evidence="1">
    <location>
        <begin position="83"/>
        <end position="138"/>
    </location>
</feature>
<reference evidence="2" key="1">
    <citation type="submission" date="2023-04" db="EMBL/GenBank/DDBJ databases">
        <title>Genomic diversity of scab-causing Streptomyces spp. in the province of Quebec, Canada.</title>
        <authorList>
            <person name="Biessy A."/>
            <person name="Cadieux M."/>
            <person name="Ciotola M."/>
            <person name="Filion M."/>
        </authorList>
    </citation>
    <scope>NUCLEOTIDE SEQUENCE</scope>
    <source>
        <strain evidence="2">B21-115</strain>
    </source>
</reference>
<dbReference type="Proteomes" id="UP001310290">
    <property type="component" value="Unassembled WGS sequence"/>
</dbReference>
<comment type="caution">
    <text evidence="2">The sequence shown here is derived from an EMBL/GenBank/DDBJ whole genome shotgun (WGS) entry which is preliminary data.</text>
</comment>
<sequence>MDAGAVAAALEEARFDARQASRHEDLADDVRGPAELAEWERIEQLLADAAPDTDDVVQAELAAAAAAAADLLPTHLLAHARTAYRTRAPRAGRRRRPAGADSGGAEGSGRRQRAAVPPEGPAPERRPFAPGSARTASR</sequence>
<gene>
    <name evidence="2" type="ORF">QBA35_42310</name>
</gene>
<dbReference type="EMBL" id="JARULZ010000003">
    <property type="protein sequence ID" value="MEH0639757.1"/>
    <property type="molecule type" value="Genomic_DNA"/>
</dbReference>
<protein>
    <submittedName>
        <fullName evidence="2">Uncharacterized protein</fullName>
    </submittedName>
</protein>
<evidence type="ECO:0000256" key="1">
    <source>
        <dbReference type="SAM" id="MobiDB-lite"/>
    </source>
</evidence>
<accession>A0ABU8B1F8</accession>
<organism evidence="2 3">
    <name type="scientific">Streptomyces bottropensis</name>
    <dbReference type="NCBI Taxonomy" id="42235"/>
    <lineage>
        <taxon>Bacteria</taxon>
        <taxon>Bacillati</taxon>
        <taxon>Actinomycetota</taxon>
        <taxon>Actinomycetes</taxon>
        <taxon>Kitasatosporales</taxon>
        <taxon>Streptomycetaceae</taxon>
        <taxon>Streptomyces</taxon>
    </lineage>
</organism>
<feature type="compositionally biased region" description="Basic residues" evidence="1">
    <location>
        <begin position="83"/>
        <end position="97"/>
    </location>
</feature>
<keyword evidence="3" id="KW-1185">Reference proteome</keyword>
<dbReference type="RefSeq" id="WP_334662085.1">
    <property type="nucleotide sequence ID" value="NZ_JARULZ010000003.1"/>
</dbReference>
<proteinExistence type="predicted"/>
<evidence type="ECO:0000313" key="2">
    <source>
        <dbReference type="EMBL" id="MEH0639757.1"/>
    </source>
</evidence>
<evidence type="ECO:0000313" key="3">
    <source>
        <dbReference type="Proteomes" id="UP001310290"/>
    </source>
</evidence>
<name>A0ABU8B1F8_9ACTN</name>